<dbReference type="EMBL" id="MK697699">
    <property type="protein sequence ID" value="QHR90012.1"/>
    <property type="molecule type" value="Genomic_DNA"/>
</dbReference>
<proteinExistence type="predicted"/>
<organism evidence="1">
    <name type="scientific">Picea sitchensis</name>
    <name type="common">Sitka spruce</name>
    <name type="synonym">Pinus sitchensis</name>
    <dbReference type="NCBI Taxonomy" id="3332"/>
    <lineage>
        <taxon>Eukaryota</taxon>
        <taxon>Viridiplantae</taxon>
        <taxon>Streptophyta</taxon>
        <taxon>Embryophyta</taxon>
        <taxon>Tracheophyta</taxon>
        <taxon>Spermatophyta</taxon>
        <taxon>Pinopsida</taxon>
        <taxon>Pinidae</taxon>
        <taxon>Conifers I</taxon>
        <taxon>Pinales</taxon>
        <taxon>Pinaceae</taxon>
        <taxon>Picea</taxon>
    </lineage>
</organism>
<reference evidence="1" key="1">
    <citation type="submission" date="2019-03" db="EMBL/GenBank/DDBJ databases">
        <title>Largest Complete Mitochondrial Genome of a Gymnosperm, Sitka Spruce (Picea sitchensis), Indicates Complex Physical Structure.</title>
        <authorList>
            <person name="Jackman S.D."/>
            <person name="Coombe L."/>
            <person name="Warren R."/>
            <person name="Kirk H."/>
            <person name="Trinh E."/>
            <person name="McLeod T."/>
            <person name="Pleasance S."/>
            <person name="Pandoh P."/>
            <person name="Zhao Y."/>
            <person name="Coope R."/>
            <person name="Bousquet J."/>
            <person name="Bohlmann J.C."/>
            <person name="Jones S.J.M."/>
            <person name="Birol I."/>
        </authorList>
    </citation>
    <scope>NUCLEOTIDE SEQUENCE</scope>
    <source>
        <strain evidence="1">Q903</strain>
    </source>
</reference>
<accession>A0A6B9XV49</accession>
<sequence length="44" mass="5495">MLPRMKELILQSRIGTHMLLRMKEWIIWHLRIRMPSLLLYYSLI</sequence>
<evidence type="ECO:0000313" key="1">
    <source>
        <dbReference type="EMBL" id="QHR90012.1"/>
    </source>
</evidence>
<dbReference type="AlphaFoldDB" id="A0A6B9XV49"/>
<keyword evidence="1" id="KW-0496">Mitochondrion</keyword>
<geneLocation type="mitochondrion" evidence="1"/>
<name>A0A6B9XV49_PICSI</name>
<gene>
    <name evidence="1" type="primary">orf04058</name>
    <name evidence="1" type="ORF">Q903MT_gene4035</name>
</gene>
<protein>
    <submittedName>
        <fullName evidence="1">Uncharacterized protein</fullName>
    </submittedName>
</protein>